<sequence>MSEPVAESTLKARDAILNGRTSLGIELGSTRIKACLIGDDPSTVLAVGSHDWENEFVDRMWTYSIDDVWSGLQAAYADLIADVEQRYGVRPETYGAIGVSAMMHGYLAFDAAGELLVPFRTWRNTTTGPAAAELTELFGVNIPLRWSIAHLHQAVIDREPHVAQIRHITTLAGYLHWRLTGRSVLGVGDASGMFPIDAATHDYDAELVARYDGLVASTAPGLKLTELLPHVLVAGSPAGELTADGAALLDPSGALQPGIVLCPPEGDAGTGMVATGAVAPRTGNVSAGTSIFAMVVLERPLENVHHELDLVTTPAGDPVAMVHCNNGASELAAWAGLFGRFSAAAASAASASGASVAAPSAPSASVDSDAVFDVLFREALDGEADAGGLLAYNYLAGEPIAGLTEGRPLVARTPDSRFTLANFMRAQLYGVFGTLALGMRVLADEGVALDRMFAHGGMFRTAGVAQRFLAGALDAPVAVAETASEGGAWGIAVLASYVSYVSEATSDVDEPDSSGNTSGAPGSAAASGLDAYLRDRVFAGAGIQTTDPDPADVAGFAAYLDRYRAGLAVERAAVEALTLKGTTA</sequence>
<dbReference type="CDD" id="cd07809">
    <property type="entry name" value="ASKHA_NBD_FGGY_BaXK-like"/>
    <property type="match status" value="1"/>
</dbReference>
<accession>A0ABT2GTD5</accession>
<dbReference type="PANTHER" id="PTHR43095">
    <property type="entry name" value="SUGAR KINASE"/>
    <property type="match status" value="1"/>
</dbReference>
<feature type="domain" description="Carbohydrate kinase FGGY C-terminal" evidence="6">
    <location>
        <begin position="284"/>
        <end position="497"/>
    </location>
</feature>
<keyword evidence="4 7" id="KW-0418">Kinase</keyword>
<keyword evidence="3" id="KW-0808">Transferase</keyword>
<evidence type="ECO:0000259" key="6">
    <source>
        <dbReference type="Pfam" id="PF02782"/>
    </source>
</evidence>
<evidence type="ECO:0000259" key="5">
    <source>
        <dbReference type="Pfam" id="PF00370"/>
    </source>
</evidence>
<dbReference type="InterPro" id="IPR050406">
    <property type="entry name" value="FGGY_Carb_Kinase"/>
</dbReference>
<dbReference type="SUPFAM" id="SSF53067">
    <property type="entry name" value="Actin-like ATPase domain"/>
    <property type="match status" value="2"/>
</dbReference>
<dbReference type="RefSeq" id="WP_259507531.1">
    <property type="nucleotide sequence ID" value="NZ_JANLCM010000001.1"/>
</dbReference>
<dbReference type="PANTHER" id="PTHR43095:SF5">
    <property type="entry name" value="XYLULOSE KINASE"/>
    <property type="match status" value="1"/>
</dbReference>
<evidence type="ECO:0000313" key="7">
    <source>
        <dbReference type="EMBL" id="MCS5718560.1"/>
    </source>
</evidence>
<evidence type="ECO:0000256" key="4">
    <source>
        <dbReference type="ARBA" id="ARBA00022777"/>
    </source>
</evidence>
<dbReference type="EMBL" id="JANLCM010000001">
    <property type="protein sequence ID" value="MCS5718560.1"/>
    <property type="molecule type" value="Genomic_DNA"/>
</dbReference>
<comment type="similarity">
    <text evidence="1">Belongs to the FGGY kinase family.</text>
</comment>
<name>A0ABT2GTD5_9MICO</name>
<evidence type="ECO:0000256" key="1">
    <source>
        <dbReference type="ARBA" id="ARBA00009156"/>
    </source>
</evidence>
<dbReference type="Pfam" id="PF00370">
    <property type="entry name" value="FGGY_N"/>
    <property type="match status" value="1"/>
</dbReference>
<dbReference type="GO" id="GO:0016301">
    <property type="term" value="F:kinase activity"/>
    <property type="evidence" value="ECO:0007669"/>
    <property type="project" value="UniProtKB-KW"/>
</dbReference>
<feature type="domain" description="Carbohydrate kinase FGGY N-terminal" evidence="5">
    <location>
        <begin position="23"/>
        <end position="246"/>
    </location>
</feature>
<dbReference type="Proteomes" id="UP001165584">
    <property type="component" value="Unassembled WGS sequence"/>
</dbReference>
<dbReference type="Gene3D" id="3.30.420.40">
    <property type="match status" value="2"/>
</dbReference>
<gene>
    <name evidence="7" type="ORF">N1027_10485</name>
</gene>
<keyword evidence="2" id="KW-0859">Xylose metabolism</keyword>
<evidence type="ECO:0000256" key="2">
    <source>
        <dbReference type="ARBA" id="ARBA00022629"/>
    </source>
</evidence>
<evidence type="ECO:0000256" key="3">
    <source>
        <dbReference type="ARBA" id="ARBA00022679"/>
    </source>
</evidence>
<evidence type="ECO:0000313" key="8">
    <source>
        <dbReference type="Proteomes" id="UP001165584"/>
    </source>
</evidence>
<dbReference type="InterPro" id="IPR043129">
    <property type="entry name" value="ATPase_NBD"/>
</dbReference>
<comment type="caution">
    <text evidence="7">The sequence shown here is derived from an EMBL/GenBank/DDBJ whole genome shotgun (WGS) entry which is preliminary data.</text>
</comment>
<reference evidence="7" key="1">
    <citation type="submission" date="2022-08" db="EMBL/GenBank/DDBJ databases">
        <authorList>
            <person name="Deng Y."/>
            <person name="Han X.-F."/>
            <person name="Zhang Y.-Q."/>
        </authorList>
    </citation>
    <scope>NUCLEOTIDE SEQUENCE</scope>
    <source>
        <strain evidence="7">CPCC 205763</strain>
    </source>
</reference>
<protein>
    <submittedName>
        <fullName evidence="7">FGGY-family carbohydrate kinase</fullName>
    </submittedName>
</protein>
<keyword evidence="2" id="KW-0119">Carbohydrate metabolism</keyword>
<organism evidence="7 8">
    <name type="scientific">Herbiconiux aconitum</name>
    <dbReference type="NCBI Taxonomy" id="2970913"/>
    <lineage>
        <taxon>Bacteria</taxon>
        <taxon>Bacillati</taxon>
        <taxon>Actinomycetota</taxon>
        <taxon>Actinomycetes</taxon>
        <taxon>Micrococcales</taxon>
        <taxon>Microbacteriaceae</taxon>
        <taxon>Herbiconiux</taxon>
    </lineage>
</organism>
<proteinExistence type="inferred from homology"/>
<dbReference type="Pfam" id="PF02782">
    <property type="entry name" value="FGGY_C"/>
    <property type="match status" value="1"/>
</dbReference>
<keyword evidence="8" id="KW-1185">Reference proteome</keyword>
<dbReference type="InterPro" id="IPR018485">
    <property type="entry name" value="FGGY_C"/>
</dbReference>
<dbReference type="InterPro" id="IPR018484">
    <property type="entry name" value="FGGY_N"/>
</dbReference>